<dbReference type="RefSeq" id="WP_073179512.1">
    <property type="nucleotide sequence ID" value="NZ_FQYI01000005.1"/>
</dbReference>
<keyword evidence="3" id="KW-1185">Reference proteome</keyword>
<accession>A0A1M6ELV1</accession>
<dbReference type="Pfam" id="PF11964">
    <property type="entry name" value="SpoIIAA-like"/>
    <property type="match status" value="1"/>
</dbReference>
<proteinExistence type="predicted"/>
<name>A0A1M6ELV1_9FLAO</name>
<dbReference type="OrthoDB" id="555504at2"/>
<dbReference type="Gene3D" id="3.40.50.10600">
    <property type="entry name" value="SpoIIaa-like domains"/>
    <property type="match status" value="1"/>
</dbReference>
<dbReference type="Proteomes" id="UP000184335">
    <property type="component" value="Unassembled WGS sequence"/>
</dbReference>
<keyword evidence="1" id="KW-1133">Transmembrane helix</keyword>
<feature type="transmembrane region" description="Helical" evidence="1">
    <location>
        <begin position="241"/>
        <end position="258"/>
    </location>
</feature>
<dbReference type="EMBL" id="FQYI01000005">
    <property type="protein sequence ID" value="SHI86502.1"/>
    <property type="molecule type" value="Genomic_DNA"/>
</dbReference>
<reference evidence="2 3" key="1">
    <citation type="submission" date="2016-11" db="EMBL/GenBank/DDBJ databases">
        <authorList>
            <person name="Jaros S."/>
            <person name="Januszkiewicz K."/>
            <person name="Wedrychowicz H."/>
        </authorList>
    </citation>
    <scope>NUCLEOTIDE SEQUENCE [LARGE SCALE GENOMIC DNA]</scope>
    <source>
        <strain evidence="2 3">DSM 25479</strain>
    </source>
</reference>
<organism evidence="2 3">
    <name type="scientific">Cruoricaptor ignavus</name>
    <dbReference type="NCBI Taxonomy" id="1118202"/>
    <lineage>
        <taxon>Bacteria</taxon>
        <taxon>Pseudomonadati</taxon>
        <taxon>Bacteroidota</taxon>
        <taxon>Flavobacteriia</taxon>
        <taxon>Flavobacteriales</taxon>
        <taxon>Weeksellaceae</taxon>
        <taxon>Cruoricaptor</taxon>
    </lineage>
</organism>
<feature type="transmembrane region" description="Helical" evidence="1">
    <location>
        <begin position="197"/>
        <end position="220"/>
    </location>
</feature>
<dbReference type="AlphaFoldDB" id="A0A1M6ELV1"/>
<gene>
    <name evidence="2" type="ORF">SAMN05443429_105152</name>
</gene>
<dbReference type="InterPro" id="IPR021866">
    <property type="entry name" value="SpoIIAA-like"/>
</dbReference>
<evidence type="ECO:0000313" key="3">
    <source>
        <dbReference type="Proteomes" id="UP000184335"/>
    </source>
</evidence>
<sequence>MIKVIRCAPKNVAAFEAKGKVTAKDFDRVFDHVEKVVNRTHELNYLLKLDTHVLNFSKGAWVQDLLLGISNLSRWNRCAIVTDDIFVDKATQMFNMLPIGEFRVFEKKDFKAAKKWASTGIDETKPARVAAIAAGLGGAFALNILHESLRKNAENVPAINEVAEEGLDRILDGAGINLNENELYTAALVGDVVSNSLYYAATATGKLGIFSGILGGLAAVSLPKYIGLDDEPVASTRKKRLMTVAYYTLGAVITKALFDRFRHKD</sequence>
<dbReference type="SUPFAM" id="SSF52091">
    <property type="entry name" value="SpoIIaa-like"/>
    <property type="match status" value="1"/>
</dbReference>
<dbReference type="InterPro" id="IPR038396">
    <property type="entry name" value="SpoIIAA-like_sf"/>
</dbReference>
<dbReference type="InterPro" id="IPR036513">
    <property type="entry name" value="STAS_dom_sf"/>
</dbReference>
<evidence type="ECO:0000256" key="1">
    <source>
        <dbReference type="SAM" id="Phobius"/>
    </source>
</evidence>
<dbReference type="STRING" id="1118202.SAMN05443429_105152"/>
<keyword evidence="1" id="KW-0472">Membrane</keyword>
<keyword evidence="1" id="KW-0812">Transmembrane</keyword>
<evidence type="ECO:0000313" key="2">
    <source>
        <dbReference type="EMBL" id="SHI86502.1"/>
    </source>
</evidence>
<protein>
    <submittedName>
        <fullName evidence="2">SpoIIAA-like</fullName>
    </submittedName>
</protein>